<name>A0A8B8AJS1_CRAVI</name>
<dbReference type="Gene3D" id="2.170.300.10">
    <property type="entry name" value="Tie2 ligand-binding domain superfamily"/>
    <property type="match status" value="1"/>
</dbReference>
<dbReference type="AlphaFoldDB" id="A0A8B8AJS1"/>
<keyword evidence="2" id="KW-1185">Reference proteome</keyword>
<protein>
    <submittedName>
        <fullName evidence="3">Uncharacterized protein LOC111101911</fullName>
    </submittedName>
</protein>
<dbReference type="RefSeq" id="XP_022290274.1">
    <property type="nucleotide sequence ID" value="XM_022434566.1"/>
</dbReference>
<keyword evidence="1" id="KW-0812">Transmembrane</keyword>
<evidence type="ECO:0000313" key="3">
    <source>
        <dbReference type="RefSeq" id="XP_022290274.1"/>
    </source>
</evidence>
<proteinExistence type="predicted"/>
<evidence type="ECO:0000313" key="2">
    <source>
        <dbReference type="Proteomes" id="UP000694844"/>
    </source>
</evidence>
<sequence length="156" mass="17379">MECSIGFYGFNCSRKCRYPNYGERCQLSCACNETLCDAAFGCENQGILAENKTDSSGLNLSIIIPSVCLGATVIIFSVIFLIHKKKMYIENNGESNTAATPSGGTERVIADTSILYNPNPLFSNEHYGYEDFFPRQSKNSRYEYDFLIPGHCFQTG</sequence>
<dbReference type="KEGG" id="cvn:111101911"/>
<accession>A0A8B8AJS1</accession>
<keyword evidence="1" id="KW-0472">Membrane</keyword>
<reference evidence="3" key="1">
    <citation type="submission" date="2025-08" db="UniProtKB">
        <authorList>
            <consortium name="RefSeq"/>
        </authorList>
    </citation>
    <scope>IDENTIFICATION</scope>
    <source>
        <tissue evidence="3">Whole sample</tissue>
    </source>
</reference>
<evidence type="ECO:0000256" key="1">
    <source>
        <dbReference type="SAM" id="Phobius"/>
    </source>
</evidence>
<feature type="transmembrane region" description="Helical" evidence="1">
    <location>
        <begin position="62"/>
        <end position="82"/>
    </location>
</feature>
<gene>
    <name evidence="3" type="primary">LOC111101911</name>
</gene>
<organism evidence="2 3">
    <name type="scientific">Crassostrea virginica</name>
    <name type="common">Eastern oyster</name>
    <dbReference type="NCBI Taxonomy" id="6565"/>
    <lineage>
        <taxon>Eukaryota</taxon>
        <taxon>Metazoa</taxon>
        <taxon>Spiralia</taxon>
        <taxon>Lophotrochozoa</taxon>
        <taxon>Mollusca</taxon>
        <taxon>Bivalvia</taxon>
        <taxon>Autobranchia</taxon>
        <taxon>Pteriomorphia</taxon>
        <taxon>Ostreida</taxon>
        <taxon>Ostreoidea</taxon>
        <taxon>Ostreidae</taxon>
        <taxon>Crassostrea</taxon>
    </lineage>
</organism>
<dbReference type="GeneID" id="111101911"/>
<keyword evidence="1" id="KW-1133">Transmembrane helix</keyword>
<dbReference type="OrthoDB" id="18487at2759"/>
<dbReference type="Proteomes" id="UP000694844">
    <property type="component" value="Chromosome 6"/>
</dbReference>